<dbReference type="Pfam" id="PF01266">
    <property type="entry name" value="DAO"/>
    <property type="match status" value="1"/>
</dbReference>
<dbReference type="OrthoDB" id="1491488at2"/>
<organism evidence="2 3">
    <name type="scientific">Taibaiella chishuiensis</name>
    <dbReference type="NCBI Taxonomy" id="1434707"/>
    <lineage>
        <taxon>Bacteria</taxon>
        <taxon>Pseudomonadati</taxon>
        <taxon>Bacteroidota</taxon>
        <taxon>Chitinophagia</taxon>
        <taxon>Chitinophagales</taxon>
        <taxon>Chitinophagaceae</taxon>
        <taxon>Taibaiella</taxon>
    </lineage>
</organism>
<dbReference type="PANTHER" id="PTHR13847:SF281">
    <property type="entry name" value="FAD DEPENDENT OXIDOREDUCTASE DOMAIN-CONTAINING PROTEIN"/>
    <property type="match status" value="1"/>
</dbReference>
<evidence type="ECO:0000259" key="1">
    <source>
        <dbReference type="Pfam" id="PF01266"/>
    </source>
</evidence>
<reference evidence="2 3" key="1">
    <citation type="submission" date="2018-03" db="EMBL/GenBank/DDBJ databases">
        <title>Genomic Encyclopedia of Type Strains, Phase III (KMG-III): the genomes of soil and plant-associated and newly described type strains.</title>
        <authorList>
            <person name="Whitman W."/>
        </authorList>
    </citation>
    <scope>NUCLEOTIDE SEQUENCE [LARGE SCALE GENOMIC DNA]</scope>
    <source>
        <strain evidence="2 3">CGMCC 1.12700</strain>
    </source>
</reference>
<proteinExistence type="predicted"/>
<dbReference type="PANTHER" id="PTHR13847">
    <property type="entry name" value="SARCOSINE DEHYDROGENASE-RELATED"/>
    <property type="match status" value="1"/>
</dbReference>
<feature type="domain" description="FAD dependent oxidoreductase" evidence="1">
    <location>
        <begin position="14"/>
        <end position="371"/>
    </location>
</feature>
<keyword evidence="3" id="KW-1185">Reference proteome</keyword>
<comment type="caution">
    <text evidence="2">The sequence shown here is derived from an EMBL/GenBank/DDBJ whole genome shotgun (WGS) entry which is preliminary data.</text>
</comment>
<dbReference type="EMBL" id="PYGD01000001">
    <property type="protein sequence ID" value="PSK94815.1"/>
    <property type="molecule type" value="Genomic_DNA"/>
</dbReference>
<gene>
    <name evidence="2" type="ORF">B0I18_101978</name>
</gene>
<dbReference type="SUPFAM" id="SSF51905">
    <property type="entry name" value="FAD/NAD(P)-binding domain"/>
    <property type="match status" value="1"/>
</dbReference>
<name>A0A2P8DC98_9BACT</name>
<dbReference type="RefSeq" id="WP_106521502.1">
    <property type="nucleotide sequence ID" value="NZ_PYGD01000001.1"/>
</dbReference>
<protein>
    <submittedName>
        <fullName evidence="2">Glycine/D-amino acid oxidase-like deaminating enzyme</fullName>
    </submittedName>
</protein>
<sequence length="375" mass="41136">MLSYWEQQSFLHYDHIIVGSGIVGLNTAIELKQRFPAQRVLVLERSLFPYGASTRNAGFACMGSPTELLDDLEHMSREQTLALFQRRAAGLGLLRKRLGDGPIGYRERGSHELIAPEEIAVLDHLAELNDLLAATTGKPAFRVANERIVTFGFPPGKVAALVEATCEGELHTGNMMRALIDHALRSGIEIKTGATVQHFEAATKEVRVKVADTLRPEGIDLRCAQLLICTNAFTPQLLPGVDVQPGRGQVLITEPLEVPFRGVFHFDKGYYYFREIDNRVLFGGGRNLDFAGETTTDIALQDRIQQDLEDKLRNLLLPGSTVAVDQRWSGIMAFGKDKQPIVQSFGDRVHGAFRMGGMGVALGASVAQELAGLVS</sequence>
<dbReference type="GO" id="GO:0005737">
    <property type="term" value="C:cytoplasm"/>
    <property type="evidence" value="ECO:0007669"/>
    <property type="project" value="TreeGrafter"/>
</dbReference>
<accession>A0A2P8DC98</accession>
<evidence type="ECO:0000313" key="3">
    <source>
        <dbReference type="Proteomes" id="UP000240572"/>
    </source>
</evidence>
<dbReference type="InterPro" id="IPR036188">
    <property type="entry name" value="FAD/NAD-bd_sf"/>
</dbReference>
<dbReference type="AlphaFoldDB" id="A0A2P8DC98"/>
<dbReference type="Gene3D" id="3.50.50.60">
    <property type="entry name" value="FAD/NAD(P)-binding domain"/>
    <property type="match status" value="1"/>
</dbReference>
<evidence type="ECO:0000313" key="2">
    <source>
        <dbReference type="EMBL" id="PSK94815.1"/>
    </source>
</evidence>
<dbReference type="InterPro" id="IPR006076">
    <property type="entry name" value="FAD-dep_OxRdtase"/>
</dbReference>
<dbReference type="Gene3D" id="3.30.9.10">
    <property type="entry name" value="D-Amino Acid Oxidase, subunit A, domain 2"/>
    <property type="match status" value="1"/>
</dbReference>
<dbReference type="Proteomes" id="UP000240572">
    <property type="component" value="Unassembled WGS sequence"/>
</dbReference>